<dbReference type="Proteomes" id="UP000286415">
    <property type="component" value="Unassembled WGS sequence"/>
</dbReference>
<dbReference type="InParanoid" id="A0A3R7CGE4"/>
<reference evidence="1 2" key="1">
    <citation type="journal article" date="2018" name="Biotechnol. Adv.">
        <title>Improved genomic resources and new bioinformatic workflow for the carcinogenic parasite Clonorchis sinensis: Biotechnological implications.</title>
        <authorList>
            <person name="Wang D."/>
            <person name="Korhonen P.K."/>
            <person name="Gasser R.B."/>
            <person name="Young N.D."/>
        </authorList>
    </citation>
    <scope>NUCLEOTIDE SEQUENCE [LARGE SCALE GENOMIC DNA]</scope>
    <source>
        <strain evidence="1">Cs-k2</strain>
    </source>
</reference>
<sequence length="128" mass="14562">MEVAVAQPKARFLSVSLRIRRHQPTRAMIPRRLSNTWRRLSPATRTGQVSHPCNKTAYTVVSFSDWCIDLICHTTLHYYTLLRFPSLKLANATRALQIHALTTSVTLKSELIQLPRYVKRSTTSSASP</sequence>
<dbReference type="AlphaFoldDB" id="A0A3R7CGE4"/>
<protein>
    <submittedName>
        <fullName evidence="1">Uncharacterized protein</fullName>
    </submittedName>
</protein>
<gene>
    <name evidence="1" type="ORF">CSKR_106061</name>
</gene>
<evidence type="ECO:0000313" key="2">
    <source>
        <dbReference type="Proteomes" id="UP000286415"/>
    </source>
</evidence>
<accession>A0A3R7CGE4</accession>
<organism evidence="1 2">
    <name type="scientific">Clonorchis sinensis</name>
    <name type="common">Chinese liver fluke</name>
    <dbReference type="NCBI Taxonomy" id="79923"/>
    <lineage>
        <taxon>Eukaryota</taxon>
        <taxon>Metazoa</taxon>
        <taxon>Spiralia</taxon>
        <taxon>Lophotrochozoa</taxon>
        <taxon>Platyhelminthes</taxon>
        <taxon>Trematoda</taxon>
        <taxon>Digenea</taxon>
        <taxon>Opisthorchiida</taxon>
        <taxon>Opisthorchiata</taxon>
        <taxon>Opisthorchiidae</taxon>
        <taxon>Clonorchis</taxon>
    </lineage>
</organism>
<keyword evidence="2" id="KW-1185">Reference proteome</keyword>
<evidence type="ECO:0000313" key="1">
    <source>
        <dbReference type="EMBL" id="KAG5445797.1"/>
    </source>
</evidence>
<dbReference type="EMBL" id="NIRI02000056">
    <property type="protein sequence ID" value="KAG5445797.1"/>
    <property type="molecule type" value="Genomic_DNA"/>
</dbReference>
<proteinExistence type="predicted"/>
<reference evidence="1 2" key="2">
    <citation type="journal article" date="2021" name="Genomics">
        <title>High-quality reference genome for Clonorchis sinensis.</title>
        <authorList>
            <person name="Young N.D."/>
            <person name="Stroehlein A.J."/>
            <person name="Kinkar L."/>
            <person name="Wang T."/>
            <person name="Sohn W.M."/>
            <person name="Chang B.C.H."/>
            <person name="Kaur P."/>
            <person name="Weisz D."/>
            <person name="Dudchenko O."/>
            <person name="Aiden E.L."/>
            <person name="Korhonen P.K."/>
            <person name="Gasser R.B."/>
        </authorList>
    </citation>
    <scope>NUCLEOTIDE SEQUENCE [LARGE SCALE GENOMIC DNA]</scope>
    <source>
        <strain evidence="1">Cs-k2</strain>
    </source>
</reference>
<name>A0A3R7CGE4_CLOSI</name>
<comment type="caution">
    <text evidence="1">The sequence shown here is derived from an EMBL/GenBank/DDBJ whole genome shotgun (WGS) entry which is preliminary data.</text>
</comment>